<feature type="binding site" evidence="12 13">
    <location>
        <position position="113"/>
    </location>
    <ligand>
        <name>[4Fe-4S] cluster</name>
        <dbReference type="ChEBI" id="CHEBI:49883"/>
        <label>2</label>
    </ligand>
</feature>
<comment type="caution">
    <text evidence="12">Lacks conserved residue(s) required for the propagation of feature annotation.</text>
</comment>
<dbReference type="PANTHER" id="PTHR42859:SF3">
    <property type="entry name" value="ION-TRANSLOCATING OXIDOREDUCTASE COMPLEX SUBUNIT B"/>
    <property type="match status" value="1"/>
</dbReference>
<proteinExistence type="inferred from homology"/>
<feature type="binding site" evidence="12 13">
    <location>
        <position position="51"/>
    </location>
    <ligand>
        <name>[4Fe-4S] cluster</name>
        <dbReference type="ChEBI" id="CHEBI:49883"/>
        <label>1</label>
    </ligand>
</feature>
<keyword evidence="10 12" id="KW-0411">Iron-sulfur</keyword>
<dbReference type="InterPro" id="IPR050294">
    <property type="entry name" value="RnfB_subfamily"/>
</dbReference>
<keyword evidence="2 12" id="KW-1003">Cell membrane</keyword>
<protein>
    <recommendedName>
        <fullName evidence="12">Ion-translocating oxidoreductase complex subunit B</fullName>
        <ecNumber evidence="12">7.-.-.-</ecNumber>
    </recommendedName>
    <alternativeName>
        <fullName evidence="12">Rnf electron transport complex subunit B</fullName>
    </alternativeName>
</protein>
<feature type="domain" description="4Fe-4S ferredoxin-type" evidence="14">
    <location>
        <begin position="134"/>
        <end position="163"/>
    </location>
</feature>
<dbReference type="InterPro" id="IPR007202">
    <property type="entry name" value="4Fe-4S_dom"/>
</dbReference>
<dbReference type="PIRSF" id="PIRSF005784">
    <property type="entry name" value="Elect_transpt_RnfB"/>
    <property type="match status" value="1"/>
</dbReference>
<evidence type="ECO:0000256" key="10">
    <source>
        <dbReference type="ARBA" id="ARBA00023014"/>
    </source>
</evidence>
<keyword evidence="17" id="KW-1185">Reference proteome</keyword>
<feature type="binding site" evidence="12 13">
    <location>
        <position position="119"/>
    </location>
    <ligand>
        <name>[4Fe-4S] cluster</name>
        <dbReference type="ChEBI" id="CHEBI:49883"/>
        <label>2</label>
    </ligand>
</feature>
<dbReference type="GO" id="GO:0022900">
    <property type="term" value="P:electron transport chain"/>
    <property type="evidence" value="ECO:0007669"/>
    <property type="project" value="UniProtKB-UniRule"/>
</dbReference>
<dbReference type="NCBIfam" id="TIGR01944">
    <property type="entry name" value="rnfB"/>
    <property type="match status" value="1"/>
</dbReference>
<feature type="domain" description="4Fe-4S" evidence="15">
    <location>
        <begin position="34"/>
        <end position="93"/>
    </location>
</feature>
<feature type="binding site" evidence="12 13">
    <location>
        <position position="54"/>
    </location>
    <ligand>
        <name>[4Fe-4S] cluster</name>
        <dbReference type="ChEBI" id="CHEBI:49883"/>
        <label>1</label>
    </ligand>
</feature>
<feature type="binding site" evidence="12 13">
    <location>
        <position position="143"/>
    </location>
    <ligand>
        <name>[4Fe-4S] cluster</name>
        <dbReference type="ChEBI" id="CHEBI:49883"/>
        <label>3</label>
    </ligand>
</feature>
<comment type="subunit">
    <text evidence="12">The complex is composed of six subunits: RnfA, RnfB, RnfC, RnfD, RnfE and RnfG.</text>
</comment>
<dbReference type="EMBL" id="QPID01000001">
    <property type="protein sequence ID" value="RCU52549.1"/>
    <property type="molecule type" value="Genomic_DNA"/>
</dbReference>
<dbReference type="OrthoDB" id="9789936at2"/>
<evidence type="ECO:0000256" key="11">
    <source>
        <dbReference type="ARBA" id="ARBA00023136"/>
    </source>
</evidence>
<evidence type="ECO:0000256" key="1">
    <source>
        <dbReference type="ARBA" id="ARBA00022448"/>
    </source>
</evidence>
<evidence type="ECO:0000256" key="7">
    <source>
        <dbReference type="ARBA" id="ARBA00022967"/>
    </source>
</evidence>
<feature type="binding site" evidence="12 13">
    <location>
        <position position="116"/>
    </location>
    <ligand>
        <name>[4Fe-4S] cluster</name>
        <dbReference type="ChEBI" id="CHEBI:49883"/>
        <label>2</label>
    </ligand>
</feature>
<evidence type="ECO:0000313" key="17">
    <source>
        <dbReference type="Proteomes" id="UP000252558"/>
    </source>
</evidence>
<dbReference type="Pfam" id="PF14697">
    <property type="entry name" value="Fer4_21"/>
    <property type="match status" value="1"/>
</dbReference>
<evidence type="ECO:0000259" key="15">
    <source>
        <dbReference type="PROSITE" id="PS51656"/>
    </source>
</evidence>
<dbReference type="AlphaFoldDB" id="A0A368NSU8"/>
<evidence type="ECO:0000313" key="16">
    <source>
        <dbReference type="EMBL" id="RCU52549.1"/>
    </source>
</evidence>
<feature type="domain" description="4Fe-4S ferredoxin-type" evidence="14">
    <location>
        <begin position="104"/>
        <end position="133"/>
    </location>
</feature>
<keyword evidence="3 12" id="KW-0004">4Fe-4S</keyword>
<keyword evidence="4 12" id="KW-0997">Cell inner membrane</keyword>
<comment type="cofactor">
    <cofactor evidence="12 13">
        <name>[4Fe-4S] cluster</name>
        <dbReference type="ChEBI" id="CHEBI:49883"/>
    </cofactor>
    <text evidence="12 13">Binds 3 [4Fe-4S] clusters.</text>
</comment>
<evidence type="ECO:0000259" key="14">
    <source>
        <dbReference type="PROSITE" id="PS51379"/>
    </source>
</evidence>
<evidence type="ECO:0000256" key="5">
    <source>
        <dbReference type="ARBA" id="ARBA00022723"/>
    </source>
</evidence>
<comment type="subcellular location">
    <subcellularLocation>
        <location evidence="12">Cell inner membrane</location>
    </subcellularLocation>
</comment>
<dbReference type="InterPro" id="IPR017900">
    <property type="entry name" value="4Fe4S_Fe_S_CS"/>
</dbReference>
<evidence type="ECO:0000256" key="6">
    <source>
        <dbReference type="ARBA" id="ARBA00022737"/>
    </source>
</evidence>
<gene>
    <name evidence="12" type="primary">rnfB</name>
    <name evidence="16" type="ORF">DU002_00840</name>
</gene>
<dbReference type="Gene3D" id="3.30.70.20">
    <property type="match status" value="1"/>
</dbReference>
<evidence type="ECO:0000256" key="12">
    <source>
        <dbReference type="HAMAP-Rule" id="MF_00463"/>
    </source>
</evidence>
<evidence type="ECO:0000256" key="2">
    <source>
        <dbReference type="ARBA" id="ARBA00022475"/>
    </source>
</evidence>
<keyword evidence="9 12" id="KW-0408">Iron</keyword>
<evidence type="ECO:0000256" key="4">
    <source>
        <dbReference type="ARBA" id="ARBA00022519"/>
    </source>
</evidence>
<evidence type="ECO:0000256" key="3">
    <source>
        <dbReference type="ARBA" id="ARBA00022485"/>
    </source>
</evidence>
<dbReference type="GO" id="GO:0009055">
    <property type="term" value="F:electron transfer activity"/>
    <property type="evidence" value="ECO:0007669"/>
    <property type="project" value="InterPro"/>
</dbReference>
<dbReference type="Proteomes" id="UP000252558">
    <property type="component" value="Unassembled WGS sequence"/>
</dbReference>
<dbReference type="PROSITE" id="PS00198">
    <property type="entry name" value="4FE4S_FER_1"/>
    <property type="match status" value="2"/>
</dbReference>
<dbReference type="Pfam" id="PF04060">
    <property type="entry name" value="FeS"/>
    <property type="match status" value="1"/>
</dbReference>
<reference evidence="16 17" key="1">
    <citation type="submission" date="2018-07" db="EMBL/GenBank/DDBJ databases">
        <title>Corallincola holothuriorum sp. nov., a new facultative anaerobe isolated from sea cucumber Apostichopus japonicus.</title>
        <authorList>
            <person name="Xia H."/>
        </authorList>
    </citation>
    <scope>NUCLEOTIDE SEQUENCE [LARGE SCALE GENOMIC DNA]</scope>
    <source>
        <strain evidence="16 17">C4</strain>
    </source>
</reference>
<feature type="binding site" evidence="12 13">
    <location>
        <position position="146"/>
    </location>
    <ligand>
        <name>[4Fe-4S] cluster</name>
        <dbReference type="ChEBI" id="CHEBI:49883"/>
        <label>3</label>
    </ligand>
</feature>
<feature type="binding site" evidence="12 13">
    <location>
        <position position="123"/>
    </location>
    <ligand>
        <name>[4Fe-4S] cluster</name>
        <dbReference type="ChEBI" id="CHEBI:49883"/>
        <label>3</label>
    </ligand>
</feature>
<dbReference type="Gene3D" id="1.10.15.40">
    <property type="entry name" value="Electron transport complex subunit B, putative Fe-S cluster"/>
    <property type="match status" value="1"/>
</dbReference>
<dbReference type="SUPFAM" id="SSF54862">
    <property type="entry name" value="4Fe-4S ferredoxins"/>
    <property type="match status" value="1"/>
</dbReference>
<keyword evidence="6 12" id="KW-0677">Repeat</keyword>
<feature type="binding site" evidence="12 13">
    <location>
        <position position="149"/>
    </location>
    <ligand>
        <name>[4Fe-4S] cluster</name>
        <dbReference type="ChEBI" id="CHEBI:49883"/>
        <label>3</label>
    </ligand>
</feature>
<comment type="function">
    <text evidence="12">Part of a membrane-bound complex that couples electron transfer with translocation of ions across the membrane.</text>
</comment>
<comment type="similarity">
    <text evidence="12">Belongs to the 4Fe4S bacterial-type ferredoxin family. RnfB subfamily.</text>
</comment>
<keyword evidence="1 12" id="KW-0813">Transport</keyword>
<dbReference type="GO" id="GO:0051539">
    <property type="term" value="F:4 iron, 4 sulfur cluster binding"/>
    <property type="evidence" value="ECO:0007669"/>
    <property type="project" value="UniProtKB-UniRule"/>
</dbReference>
<feature type="binding site" evidence="12 13">
    <location>
        <position position="76"/>
    </location>
    <ligand>
        <name>[4Fe-4S] cluster</name>
        <dbReference type="ChEBI" id="CHEBI:49883"/>
        <label>1</label>
    </ligand>
</feature>
<keyword evidence="11 12" id="KW-0472">Membrane</keyword>
<name>A0A368NSU8_9GAMM</name>
<sequence length="178" mass="18598">MSLFTLIISVSCFIALGALLGALLGWASRAFKVESDSRVDDLEALLPGGQCGQCGEPGCRQAAEAMVAGALGPDCCPPGGNSLAASIAKLLGVDLTAKGDDTQWVAYIDESQCSGCTRCFKACPFDAIVGASKQMHTVISQVCTGCRLCEKACPQDCLTMQPVTPAIHTWQWPKPNVA</sequence>
<organism evidence="16 17">
    <name type="scientific">Corallincola holothuriorum</name>
    <dbReference type="NCBI Taxonomy" id="2282215"/>
    <lineage>
        <taxon>Bacteria</taxon>
        <taxon>Pseudomonadati</taxon>
        <taxon>Pseudomonadota</taxon>
        <taxon>Gammaproteobacteria</taxon>
        <taxon>Alteromonadales</taxon>
        <taxon>Psychromonadaceae</taxon>
        <taxon>Corallincola</taxon>
    </lineage>
</organism>
<keyword evidence="5 12" id="KW-0479">Metal-binding</keyword>
<feature type="binding site" evidence="12 13">
    <location>
        <position position="153"/>
    </location>
    <ligand>
        <name>[4Fe-4S] cluster</name>
        <dbReference type="ChEBI" id="CHEBI:49883"/>
        <label>2</label>
    </ligand>
</feature>
<dbReference type="InterPro" id="IPR017896">
    <property type="entry name" value="4Fe4S_Fe-S-bd"/>
</dbReference>
<keyword evidence="7 12" id="KW-1278">Translocase</keyword>
<evidence type="ECO:0000256" key="13">
    <source>
        <dbReference type="PIRSR" id="PIRSR005784-1"/>
    </source>
</evidence>
<dbReference type="RefSeq" id="WP_114336457.1">
    <property type="nucleotide sequence ID" value="NZ_QPID01000001.1"/>
</dbReference>
<dbReference type="GO" id="GO:0046872">
    <property type="term" value="F:metal ion binding"/>
    <property type="evidence" value="ECO:0007669"/>
    <property type="project" value="UniProtKB-KW"/>
</dbReference>
<accession>A0A368NSU8</accession>
<evidence type="ECO:0000256" key="9">
    <source>
        <dbReference type="ARBA" id="ARBA00023004"/>
    </source>
</evidence>
<evidence type="ECO:0000256" key="8">
    <source>
        <dbReference type="ARBA" id="ARBA00022982"/>
    </source>
</evidence>
<comment type="caution">
    <text evidence="16">The sequence shown here is derived from an EMBL/GenBank/DDBJ whole genome shotgun (WGS) entry which is preliminary data.</text>
</comment>
<keyword evidence="8 12" id="KW-0249">Electron transport</keyword>
<dbReference type="GO" id="GO:0005886">
    <property type="term" value="C:plasma membrane"/>
    <property type="evidence" value="ECO:0007669"/>
    <property type="project" value="UniProtKB-SubCell"/>
</dbReference>
<dbReference type="PROSITE" id="PS51656">
    <property type="entry name" value="4FE4S"/>
    <property type="match status" value="1"/>
</dbReference>
<dbReference type="InterPro" id="IPR010207">
    <property type="entry name" value="Elect_transpt_cplx_RnfB/RsxB"/>
</dbReference>
<feature type="binding site" evidence="12 13">
    <location>
        <position position="59"/>
    </location>
    <ligand>
        <name>[4Fe-4S] cluster</name>
        <dbReference type="ChEBI" id="CHEBI:49883"/>
        <label>1</label>
    </ligand>
</feature>
<dbReference type="PANTHER" id="PTHR42859">
    <property type="entry name" value="OXIDOREDUCTASE"/>
    <property type="match status" value="1"/>
</dbReference>
<feature type="region of interest" description="Hydrophobic" evidence="12">
    <location>
        <begin position="1"/>
        <end position="28"/>
    </location>
</feature>
<dbReference type="PROSITE" id="PS51379">
    <property type="entry name" value="4FE4S_FER_2"/>
    <property type="match status" value="2"/>
</dbReference>
<dbReference type="InterPro" id="IPR016463">
    <property type="entry name" value="RnfB/RsxB_Proteobac"/>
</dbReference>
<dbReference type="HAMAP" id="MF_00463">
    <property type="entry name" value="RsxB_RnfB"/>
    <property type="match status" value="1"/>
</dbReference>
<dbReference type="EC" id="7.-.-.-" evidence="12"/>